<dbReference type="PANTHER" id="PTHR31321">
    <property type="entry name" value="ACYL-COA THIOESTER HYDROLASE YBHC-RELATED"/>
    <property type="match status" value="1"/>
</dbReference>
<evidence type="ECO:0000256" key="6">
    <source>
        <dbReference type="SAM" id="SignalP"/>
    </source>
</evidence>
<feature type="domain" description="Pectinesterase catalytic" evidence="7">
    <location>
        <begin position="99"/>
        <end position="394"/>
    </location>
</feature>
<dbReference type="InterPro" id="IPR000070">
    <property type="entry name" value="Pectinesterase_cat"/>
</dbReference>
<dbReference type="Gene3D" id="2.160.20.10">
    <property type="entry name" value="Single-stranded right-handed beta-helix, Pectin lyase-like"/>
    <property type="match status" value="1"/>
</dbReference>
<dbReference type="InterPro" id="IPR012334">
    <property type="entry name" value="Pectin_lyas_fold"/>
</dbReference>
<protein>
    <recommendedName>
        <fullName evidence="3">pectinesterase</fullName>
        <ecNumber evidence="3">3.1.1.11</ecNumber>
    </recommendedName>
</protein>
<dbReference type="PANTHER" id="PTHR31321:SF57">
    <property type="entry name" value="PECTINESTERASE 53-RELATED"/>
    <property type="match status" value="1"/>
</dbReference>
<dbReference type="Proteomes" id="UP000265515">
    <property type="component" value="Unassembled WGS sequence"/>
</dbReference>
<keyword evidence="5" id="KW-0063">Aspartyl esterase</keyword>
<keyword evidence="6" id="KW-0732">Signal</keyword>
<organism evidence="8 9">
    <name type="scientific">Chara braunii</name>
    <name type="common">Braun's stonewort</name>
    <dbReference type="NCBI Taxonomy" id="69332"/>
    <lineage>
        <taxon>Eukaryota</taxon>
        <taxon>Viridiplantae</taxon>
        <taxon>Streptophyta</taxon>
        <taxon>Charophyceae</taxon>
        <taxon>Charales</taxon>
        <taxon>Characeae</taxon>
        <taxon>Chara</taxon>
    </lineage>
</organism>
<dbReference type="AlphaFoldDB" id="A0A388KD72"/>
<gene>
    <name evidence="8" type="ORF">CBR_g1086</name>
</gene>
<comment type="pathway">
    <text evidence="1">Glycan metabolism; pectin degradation; 2-dehydro-3-deoxy-D-gluconate from pectin: step 1/5.</text>
</comment>
<evidence type="ECO:0000313" key="9">
    <source>
        <dbReference type="Proteomes" id="UP000265515"/>
    </source>
</evidence>
<dbReference type="SUPFAM" id="SSF51126">
    <property type="entry name" value="Pectin lyase-like"/>
    <property type="match status" value="1"/>
</dbReference>
<dbReference type="Pfam" id="PF01095">
    <property type="entry name" value="Pectinesterase"/>
    <property type="match status" value="1"/>
</dbReference>
<accession>A0A388KD72</accession>
<dbReference type="InterPro" id="IPR011050">
    <property type="entry name" value="Pectin_lyase_fold/virulence"/>
</dbReference>
<evidence type="ECO:0000256" key="5">
    <source>
        <dbReference type="ARBA" id="ARBA00023085"/>
    </source>
</evidence>
<dbReference type="Gramene" id="GBG67967">
    <property type="protein sequence ID" value="GBG67967"/>
    <property type="gene ID" value="CBR_g1086"/>
</dbReference>
<evidence type="ECO:0000313" key="8">
    <source>
        <dbReference type="EMBL" id="GBG67967.1"/>
    </source>
</evidence>
<evidence type="ECO:0000256" key="4">
    <source>
        <dbReference type="ARBA" id="ARBA00022801"/>
    </source>
</evidence>
<evidence type="ECO:0000256" key="2">
    <source>
        <dbReference type="ARBA" id="ARBA00008891"/>
    </source>
</evidence>
<dbReference type="OrthoDB" id="2019149at2759"/>
<dbReference type="GO" id="GO:0045490">
    <property type="term" value="P:pectin catabolic process"/>
    <property type="evidence" value="ECO:0007669"/>
    <property type="project" value="UniProtKB-UniPathway"/>
</dbReference>
<dbReference type="EMBL" id="BFEA01000094">
    <property type="protein sequence ID" value="GBG67967.1"/>
    <property type="molecule type" value="Genomic_DNA"/>
</dbReference>
<dbReference type="EC" id="3.1.1.11" evidence="3"/>
<reference evidence="8 9" key="1">
    <citation type="journal article" date="2018" name="Cell">
        <title>The Chara Genome: Secondary Complexity and Implications for Plant Terrestrialization.</title>
        <authorList>
            <person name="Nishiyama T."/>
            <person name="Sakayama H."/>
            <person name="Vries J.D."/>
            <person name="Buschmann H."/>
            <person name="Saint-Marcoux D."/>
            <person name="Ullrich K.K."/>
            <person name="Haas F.B."/>
            <person name="Vanderstraeten L."/>
            <person name="Becker D."/>
            <person name="Lang D."/>
            <person name="Vosolsobe S."/>
            <person name="Rombauts S."/>
            <person name="Wilhelmsson P.K.I."/>
            <person name="Janitza P."/>
            <person name="Kern R."/>
            <person name="Heyl A."/>
            <person name="Rumpler F."/>
            <person name="Villalobos L.I.A.C."/>
            <person name="Clay J.M."/>
            <person name="Skokan R."/>
            <person name="Toyoda A."/>
            <person name="Suzuki Y."/>
            <person name="Kagoshima H."/>
            <person name="Schijlen E."/>
            <person name="Tajeshwar N."/>
            <person name="Catarino B."/>
            <person name="Hetherington A.J."/>
            <person name="Saltykova A."/>
            <person name="Bonnot C."/>
            <person name="Breuninger H."/>
            <person name="Symeonidi A."/>
            <person name="Radhakrishnan G.V."/>
            <person name="Van Nieuwerburgh F."/>
            <person name="Deforce D."/>
            <person name="Chang C."/>
            <person name="Karol K.G."/>
            <person name="Hedrich R."/>
            <person name="Ulvskov P."/>
            <person name="Glockner G."/>
            <person name="Delwiche C.F."/>
            <person name="Petrasek J."/>
            <person name="Van de Peer Y."/>
            <person name="Friml J."/>
            <person name="Beilby M."/>
            <person name="Dolan L."/>
            <person name="Kohara Y."/>
            <person name="Sugano S."/>
            <person name="Fujiyama A."/>
            <person name="Delaux P.-M."/>
            <person name="Quint M."/>
            <person name="TheiBen G."/>
            <person name="Hagemann M."/>
            <person name="Harholt J."/>
            <person name="Dunand C."/>
            <person name="Zachgo S."/>
            <person name="Langdale J."/>
            <person name="Maumus F."/>
            <person name="Straeten D.V.D."/>
            <person name="Gould S.B."/>
            <person name="Rensing S.A."/>
        </authorList>
    </citation>
    <scope>NUCLEOTIDE SEQUENCE [LARGE SCALE GENOMIC DNA]</scope>
    <source>
        <strain evidence="8 9">S276</strain>
    </source>
</reference>
<evidence type="ECO:0000259" key="7">
    <source>
        <dbReference type="Pfam" id="PF01095"/>
    </source>
</evidence>
<dbReference type="GO" id="GO:0042545">
    <property type="term" value="P:cell wall modification"/>
    <property type="evidence" value="ECO:0007669"/>
    <property type="project" value="InterPro"/>
</dbReference>
<evidence type="ECO:0000256" key="3">
    <source>
        <dbReference type="ARBA" id="ARBA00013229"/>
    </source>
</evidence>
<sequence length="410" mass="44054">MASKTPRDSVLGWDASLNGLLTAMARLTSTFLVLGLLLCLAMPLPASAFPTEVSEAERNAIRMKFESEVQTVGSQVSGGPAAPSVPISRSWVRLPKCDSTVATDGGGNFRTIQAAIDAVPRGRGQTRWVICVSKGTYKEKVKVPITASYVSLWGAPLDATQVTIQWGDTAATPVPGGTPGQKLGSYDSYTFAIEAEHFSALYITFQNTAARPKDGDPNGQAVAVRTSNNYQAFYKCQFRGHQDTLFAHQGLQYYRDCYLRGSVDFIFGNATALFQNCDVYADVIDKGFLTAQARATAAENTGFVFRGGSVTGTGLVYLGRAWGLAAKVVFLEVYLGPVVKPEGWDRWGKPTNAIFYGEYSCSGPGSARAGRVGWAFQLTAAQARPFLSPNFIQASTWLPTSGLPAQAVPY</sequence>
<proteinExistence type="inferred from homology"/>
<dbReference type="STRING" id="69332.A0A388KD72"/>
<keyword evidence="9" id="KW-1185">Reference proteome</keyword>
<comment type="similarity">
    <text evidence="2">Belongs to the pectinesterase family.</text>
</comment>
<feature type="chain" id="PRO_5017466568" description="pectinesterase" evidence="6">
    <location>
        <begin position="49"/>
        <end position="410"/>
    </location>
</feature>
<feature type="signal peptide" evidence="6">
    <location>
        <begin position="1"/>
        <end position="48"/>
    </location>
</feature>
<dbReference type="GO" id="GO:0030599">
    <property type="term" value="F:pectinesterase activity"/>
    <property type="evidence" value="ECO:0007669"/>
    <property type="project" value="UniProtKB-EC"/>
</dbReference>
<comment type="caution">
    <text evidence="8">The sequence shown here is derived from an EMBL/GenBank/DDBJ whole genome shotgun (WGS) entry which is preliminary data.</text>
</comment>
<name>A0A388KD72_CHABU</name>
<dbReference type="UniPathway" id="UPA00545">
    <property type="reaction ID" value="UER00823"/>
</dbReference>
<evidence type="ECO:0000256" key="1">
    <source>
        <dbReference type="ARBA" id="ARBA00005184"/>
    </source>
</evidence>
<keyword evidence="4" id="KW-0378">Hydrolase</keyword>